<feature type="domain" description="DUF3097" evidence="1">
    <location>
        <begin position="111"/>
        <end position="276"/>
    </location>
</feature>
<gene>
    <name evidence="3" type="ORF">G7068_03045</name>
</gene>
<dbReference type="AlphaFoldDB" id="A0A6G7XD42"/>
<accession>A0A6G7XD42</accession>
<name>A0A6G7XD42_9MICO</name>
<dbReference type="Pfam" id="PF11296">
    <property type="entry name" value="DUF3097_C"/>
    <property type="match status" value="1"/>
</dbReference>
<dbReference type="Pfam" id="PF22845">
    <property type="entry name" value="DUF3097_N"/>
    <property type="match status" value="1"/>
</dbReference>
<evidence type="ECO:0000313" key="3">
    <source>
        <dbReference type="EMBL" id="QIK62291.1"/>
    </source>
</evidence>
<evidence type="ECO:0000259" key="1">
    <source>
        <dbReference type="Pfam" id="PF11296"/>
    </source>
</evidence>
<dbReference type="Proteomes" id="UP000502677">
    <property type="component" value="Chromosome"/>
</dbReference>
<proteinExistence type="predicted"/>
<dbReference type="KEGG" id="lvi:G7068_03045"/>
<organism evidence="3 4">
    <name type="scientific">Leucobacter viscericola</name>
    <dbReference type="NCBI Taxonomy" id="2714935"/>
    <lineage>
        <taxon>Bacteria</taxon>
        <taxon>Bacillati</taxon>
        <taxon>Actinomycetota</taxon>
        <taxon>Actinomycetes</taxon>
        <taxon>Micrococcales</taxon>
        <taxon>Microbacteriaceae</taxon>
        <taxon>Leucobacter</taxon>
    </lineage>
</organism>
<dbReference type="InterPro" id="IPR053883">
    <property type="entry name" value="DUF3097_N"/>
</dbReference>
<dbReference type="InterPro" id="IPR021447">
    <property type="entry name" value="DUF3097_C"/>
</dbReference>
<feature type="domain" description="DUF3097" evidence="2">
    <location>
        <begin position="25"/>
        <end position="83"/>
    </location>
</feature>
<protein>
    <submittedName>
        <fullName evidence="3">DUF3097 domain-containing protein</fullName>
    </submittedName>
</protein>
<reference evidence="3 4" key="1">
    <citation type="submission" date="2020-03" db="EMBL/GenBank/DDBJ databases">
        <title>Leucobacter sp. nov., isolated from beetles.</title>
        <authorList>
            <person name="Hyun D.-W."/>
            <person name="Bae J.-W."/>
        </authorList>
    </citation>
    <scope>NUCLEOTIDE SEQUENCE [LARGE SCALE GENOMIC DNA]</scope>
    <source>
        <strain evidence="3 4">HDW9C</strain>
    </source>
</reference>
<evidence type="ECO:0000313" key="4">
    <source>
        <dbReference type="Proteomes" id="UP000502677"/>
    </source>
</evidence>
<keyword evidence="4" id="KW-1185">Reference proteome</keyword>
<dbReference type="EMBL" id="CP049863">
    <property type="protein sequence ID" value="QIK62291.1"/>
    <property type="molecule type" value="Genomic_DNA"/>
</dbReference>
<sequence>MFDERYDRDVLADMKPRRGPVQRAEVVLAKGLVVEHSETEWCGAVVGAREGLVQLEDFSGKVRAFSLSDGFLIDGKPVTLVMPKRKPAGPQRTASGSFAAPQQRARVAMPSRIFVEGKHDAELVEQVWGDDLRVEGVVVELLQGADNLAEVLAEFGPGPKRRAGILLDHLVTGSKETRIADAIARGPHGANVLIVGHPFVDIWQAVKPERVGLKQWPTIPRNIEWKRGICHALGWPGEEPADIADAWARIRGRVRNFRDLEPELVGRVEHLIDFVTLSP</sequence>
<dbReference type="RefSeq" id="WP_166288679.1">
    <property type="nucleotide sequence ID" value="NZ_CP049863.1"/>
</dbReference>
<evidence type="ECO:0000259" key="2">
    <source>
        <dbReference type="Pfam" id="PF22845"/>
    </source>
</evidence>